<comment type="cofactor">
    <cofactor evidence="2">
        <name>Mg(2+)</name>
        <dbReference type="ChEBI" id="CHEBI:18420"/>
    </cofactor>
</comment>
<protein>
    <submittedName>
        <fullName evidence="3">Inositol monophosphatase</fullName>
    </submittedName>
</protein>
<feature type="binding site" evidence="2">
    <location>
        <position position="74"/>
    </location>
    <ligand>
        <name>Mg(2+)</name>
        <dbReference type="ChEBI" id="CHEBI:18420"/>
        <label>1</label>
        <note>catalytic</note>
    </ligand>
</feature>
<dbReference type="PRINTS" id="PR00377">
    <property type="entry name" value="IMPHPHTASES"/>
</dbReference>
<reference evidence="3 4" key="1">
    <citation type="submission" date="2019-08" db="EMBL/GenBank/DDBJ databases">
        <title>Aureimonas fodiniaquatilis sp. nov., isolated from a coal mine wastewater.</title>
        <authorList>
            <person name="Kim W."/>
        </authorList>
    </citation>
    <scope>NUCLEOTIDE SEQUENCE [LARGE SCALE GENOMIC DNA]</scope>
    <source>
        <strain evidence="3 4">CAU 1482</strain>
    </source>
</reference>
<dbReference type="EMBL" id="VTWH01000002">
    <property type="protein sequence ID" value="KAA0971258.1"/>
    <property type="molecule type" value="Genomic_DNA"/>
</dbReference>
<dbReference type="SUPFAM" id="SSF56655">
    <property type="entry name" value="Carbohydrate phosphatase"/>
    <property type="match status" value="1"/>
</dbReference>
<keyword evidence="2" id="KW-0479">Metal-binding</keyword>
<dbReference type="GO" id="GO:0008934">
    <property type="term" value="F:inositol monophosphate 1-phosphatase activity"/>
    <property type="evidence" value="ECO:0007669"/>
    <property type="project" value="TreeGrafter"/>
</dbReference>
<comment type="caution">
    <text evidence="3">The sequence shown here is derived from an EMBL/GenBank/DDBJ whole genome shotgun (WGS) entry which is preliminary data.</text>
</comment>
<keyword evidence="2" id="KW-0460">Magnesium</keyword>
<dbReference type="Gene3D" id="3.40.190.80">
    <property type="match status" value="1"/>
</dbReference>
<dbReference type="AlphaFoldDB" id="A0A5B0DY32"/>
<feature type="binding site" evidence="2">
    <location>
        <position position="201"/>
    </location>
    <ligand>
        <name>Mg(2+)</name>
        <dbReference type="ChEBI" id="CHEBI:18420"/>
        <label>1</label>
        <note>catalytic</note>
    </ligand>
</feature>
<name>A0A5B0DY32_9HYPH</name>
<sequence length="251" mass="27206">MPRFRRLAAGDIREKTSAVDLVTEADERAELLISRECASAFPQAVFIGEEGVSATPELIEKVAECDLAIVVDPIDGTANFAAGSPVFGVMAAVVRRGELVGGIIYDPMGDDFIMAERGAGTYVWQTGGASVRQHYASPVPVAEMVGAASTSQFSLTERRKLLAGFAETRILCSYRAAAQEYRLAASGALHYLFYWRLMPWDHLAGALMVEESGGYVRRLDGSRYLPTHISGGVLCAPDAQSWQELRNCLPI</sequence>
<evidence type="ECO:0000313" key="3">
    <source>
        <dbReference type="EMBL" id="KAA0971258.1"/>
    </source>
</evidence>
<dbReference type="GO" id="GO:0007165">
    <property type="term" value="P:signal transduction"/>
    <property type="evidence" value="ECO:0007669"/>
    <property type="project" value="TreeGrafter"/>
</dbReference>
<dbReference type="OrthoDB" id="9785695at2"/>
<dbReference type="GO" id="GO:0046872">
    <property type="term" value="F:metal ion binding"/>
    <property type="evidence" value="ECO:0007669"/>
    <property type="project" value="UniProtKB-KW"/>
</dbReference>
<dbReference type="PANTHER" id="PTHR20854">
    <property type="entry name" value="INOSITOL MONOPHOSPHATASE"/>
    <property type="match status" value="1"/>
</dbReference>
<proteinExistence type="inferred from homology"/>
<gene>
    <name evidence="3" type="ORF">FPY71_09820</name>
</gene>
<feature type="binding site" evidence="2">
    <location>
        <position position="49"/>
    </location>
    <ligand>
        <name>Mg(2+)</name>
        <dbReference type="ChEBI" id="CHEBI:18420"/>
        <label>1</label>
        <note>catalytic</note>
    </ligand>
</feature>
<dbReference type="PANTHER" id="PTHR20854:SF4">
    <property type="entry name" value="INOSITOL-1-MONOPHOSPHATASE-RELATED"/>
    <property type="match status" value="1"/>
</dbReference>
<evidence type="ECO:0000256" key="1">
    <source>
        <dbReference type="ARBA" id="ARBA00009759"/>
    </source>
</evidence>
<evidence type="ECO:0000256" key="2">
    <source>
        <dbReference type="PIRSR" id="PIRSR600760-2"/>
    </source>
</evidence>
<keyword evidence="4" id="KW-1185">Reference proteome</keyword>
<organism evidence="3 4">
    <name type="scientific">Aureimonas fodinaquatilis</name>
    <dbReference type="NCBI Taxonomy" id="2565783"/>
    <lineage>
        <taxon>Bacteria</taxon>
        <taxon>Pseudomonadati</taxon>
        <taxon>Pseudomonadota</taxon>
        <taxon>Alphaproteobacteria</taxon>
        <taxon>Hyphomicrobiales</taxon>
        <taxon>Aurantimonadaceae</taxon>
        <taxon>Aureimonas</taxon>
    </lineage>
</organism>
<dbReference type="GO" id="GO:0006020">
    <property type="term" value="P:inositol metabolic process"/>
    <property type="evidence" value="ECO:0007669"/>
    <property type="project" value="TreeGrafter"/>
</dbReference>
<comment type="similarity">
    <text evidence="1">Belongs to the inositol monophosphatase superfamily.</text>
</comment>
<evidence type="ECO:0000313" key="4">
    <source>
        <dbReference type="Proteomes" id="UP000324738"/>
    </source>
</evidence>
<dbReference type="InterPro" id="IPR000760">
    <property type="entry name" value="Inositol_monophosphatase-like"/>
</dbReference>
<feature type="binding site" evidence="2">
    <location>
        <position position="75"/>
    </location>
    <ligand>
        <name>Mg(2+)</name>
        <dbReference type="ChEBI" id="CHEBI:18420"/>
        <label>1</label>
        <note>catalytic</note>
    </ligand>
</feature>
<feature type="binding site" evidence="2">
    <location>
        <position position="72"/>
    </location>
    <ligand>
        <name>Mg(2+)</name>
        <dbReference type="ChEBI" id="CHEBI:18420"/>
        <label>1</label>
        <note>catalytic</note>
    </ligand>
</feature>
<dbReference type="Pfam" id="PF00459">
    <property type="entry name" value="Inositol_P"/>
    <property type="match status" value="1"/>
</dbReference>
<dbReference type="Gene3D" id="3.30.540.10">
    <property type="entry name" value="Fructose-1,6-Bisphosphatase, subunit A, domain 1"/>
    <property type="match status" value="1"/>
</dbReference>
<accession>A0A5B0DY32</accession>
<dbReference type="Proteomes" id="UP000324738">
    <property type="component" value="Unassembled WGS sequence"/>
</dbReference>